<dbReference type="InterPro" id="IPR043502">
    <property type="entry name" value="DNA/RNA_pol_sf"/>
</dbReference>
<organism evidence="3 4">
    <name type="scientific">Chara braunii</name>
    <name type="common">Braun's stonewort</name>
    <dbReference type="NCBI Taxonomy" id="69332"/>
    <lineage>
        <taxon>Eukaryota</taxon>
        <taxon>Viridiplantae</taxon>
        <taxon>Streptophyta</taxon>
        <taxon>Charophyceae</taxon>
        <taxon>Charales</taxon>
        <taxon>Characeae</taxon>
        <taxon>Chara</taxon>
    </lineage>
</organism>
<dbReference type="SUPFAM" id="SSF56672">
    <property type="entry name" value="DNA/RNA polymerases"/>
    <property type="match status" value="1"/>
</dbReference>
<reference evidence="3 4" key="1">
    <citation type="journal article" date="2018" name="Cell">
        <title>The Chara Genome: Secondary Complexity and Implications for Plant Terrestrialization.</title>
        <authorList>
            <person name="Nishiyama T."/>
            <person name="Sakayama H."/>
            <person name="Vries J.D."/>
            <person name="Buschmann H."/>
            <person name="Saint-Marcoux D."/>
            <person name="Ullrich K.K."/>
            <person name="Haas F.B."/>
            <person name="Vanderstraeten L."/>
            <person name="Becker D."/>
            <person name="Lang D."/>
            <person name="Vosolsobe S."/>
            <person name="Rombauts S."/>
            <person name="Wilhelmsson P.K.I."/>
            <person name="Janitza P."/>
            <person name="Kern R."/>
            <person name="Heyl A."/>
            <person name="Rumpler F."/>
            <person name="Villalobos L.I.A.C."/>
            <person name="Clay J.M."/>
            <person name="Skokan R."/>
            <person name="Toyoda A."/>
            <person name="Suzuki Y."/>
            <person name="Kagoshima H."/>
            <person name="Schijlen E."/>
            <person name="Tajeshwar N."/>
            <person name="Catarino B."/>
            <person name="Hetherington A.J."/>
            <person name="Saltykova A."/>
            <person name="Bonnot C."/>
            <person name="Breuninger H."/>
            <person name="Symeonidi A."/>
            <person name="Radhakrishnan G.V."/>
            <person name="Van Nieuwerburgh F."/>
            <person name="Deforce D."/>
            <person name="Chang C."/>
            <person name="Karol K.G."/>
            <person name="Hedrich R."/>
            <person name="Ulvskov P."/>
            <person name="Glockner G."/>
            <person name="Delwiche C.F."/>
            <person name="Petrasek J."/>
            <person name="Van de Peer Y."/>
            <person name="Friml J."/>
            <person name="Beilby M."/>
            <person name="Dolan L."/>
            <person name="Kohara Y."/>
            <person name="Sugano S."/>
            <person name="Fujiyama A."/>
            <person name="Delaux P.-M."/>
            <person name="Quint M."/>
            <person name="TheiBen G."/>
            <person name="Hagemann M."/>
            <person name="Harholt J."/>
            <person name="Dunand C."/>
            <person name="Zachgo S."/>
            <person name="Langdale J."/>
            <person name="Maumus F."/>
            <person name="Straeten D.V.D."/>
            <person name="Gould S.B."/>
            <person name="Rensing S.A."/>
        </authorList>
    </citation>
    <scope>NUCLEOTIDE SEQUENCE [LARGE SCALE GENOMIC DNA]</scope>
    <source>
        <strain evidence="3 4">S276</strain>
    </source>
</reference>
<dbReference type="OrthoDB" id="2082at2759"/>
<dbReference type="PROSITE" id="PS50878">
    <property type="entry name" value="RT_POL"/>
    <property type="match status" value="1"/>
</dbReference>
<dbReference type="Gene3D" id="3.30.70.270">
    <property type="match status" value="2"/>
</dbReference>
<evidence type="ECO:0000313" key="4">
    <source>
        <dbReference type="Proteomes" id="UP000265515"/>
    </source>
</evidence>
<dbReference type="Pfam" id="PF00078">
    <property type="entry name" value="RVT_1"/>
    <property type="match status" value="1"/>
</dbReference>
<feature type="domain" description="Reverse transcriptase" evidence="2">
    <location>
        <begin position="1"/>
        <end position="175"/>
    </location>
</feature>
<dbReference type="InterPro" id="IPR053134">
    <property type="entry name" value="RNA-dir_DNA_polymerase"/>
</dbReference>
<dbReference type="EMBL" id="BFEA01000803">
    <property type="protein sequence ID" value="GBG90319.1"/>
    <property type="molecule type" value="Genomic_DNA"/>
</dbReference>
<evidence type="ECO:0000313" key="3">
    <source>
        <dbReference type="EMBL" id="GBG90319.1"/>
    </source>
</evidence>
<dbReference type="PANTHER" id="PTHR24559">
    <property type="entry name" value="TRANSPOSON TY3-I GAG-POL POLYPROTEIN"/>
    <property type="match status" value="1"/>
</dbReference>
<comment type="caution">
    <text evidence="3">The sequence shown here is derived from an EMBL/GenBank/DDBJ whole genome shotgun (WGS) entry which is preliminary data.</text>
</comment>
<protein>
    <recommendedName>
        <fullName evidence="2">Reverse transcriptase domain-containing protein</fullName>
    </recommendedName>
</protein>
<sequence length="609" mass="66829">MNDGMRRCSTLGWAAKLVVNGQLTDVGEVGMSRGAIEGALPEFRQNSGGKEQGGNRFFTKIDLRSGYHQIRVAAADQLKTAFRSRFGHYEFTVMSFGLTNAPATFQRGMNDIFRDILEQYVLVYLDDILVYSRTLEEHLRHLRDVLDRLRRHGFYAKLSKCRFVQHKVDFLGHYVSDQGLHMDDAKITAIAEWPAPTSASQLRSFLGLTSYYSNFIRGYARYSYRCHVLDGERQSRDGRWTTKDAGVRLQLQQSGARSDIVAAAMHGSVCRLRTGMLRQAKTLSPIRAPSPSSPLPPPPSLLQARVLGRRWRCSCISSSSSLRDGDGDGDDQGNGAGREEGAHGIFGCRTRLGRGRRGGSWMAVAHQRESSVRRRRREEPFTAAAMAAESDPSQGVALYKPQSYDVLVADAARSVGLGLDDGLTRMEVEFPPLPSSVSGYKGSSDDFIDANIQLAVAMAKKLNEAKGINTKLVLYCNRAQSHFPVQVGVMEREVVHATEIVPGNSAVAVTSNKAGNSATAAAPRSEPAGAGPSHAGPYVDRKAVQISSKYDGEEYVESWISSMRAYFEVVGTQPETHSVIMGMNVEPVVRGFLEAQATRAGVPKIELTK</sequence>
<evidence type="ECO:0000256" key="1">
    <source>
        <dbReference type="SAM" id="MobiDB-lite"/>
    </source>
</evidence>
<keyword evidence="4" id="KW-1185">Reference proteome</keyword>
<proteinExistence type="predicted"/>
<dbReference type="Gramene" id="GBG90319">
    <property type="protein sequence ID" value="GBG90319"/>
    <property type="gene ID" value="CBR_g50568"/>
</dbReference>
<name>A0A388M763_CHABU</name>
<dbReference type="PANTHER" id="PTHR24559:SF444">
    <property type="entry name" value="REVERSE TRANSCRIPTASE DOMAIN-CONTAINING PROTEIN"/>
    <property type="match status" value="1"/>
</dbReference>
<dbReference type="CDD" id="cd01647">
    <property type="entry name" value="RT_LTR"/>
    <property type="match status" value="1"/>
</dbReference>
<dbReference type="AlphaFoldDB" id="A0A388M763"/>
<gene>
    <name evidence="3" type="ORF">CBR_g50568</name>
</gene>
<dbReference type="Pfam" id="PF09353">
    <property type="entry name" value="DUF1995"/>
    <property type="match status" value="1"/>
</dbReference>
<dbReference type="Gene3D" id="3.10.10.10">
    <property type="entry name" value="HIV Type 1 Reverse Transcriptase, subunit A, domain 1"/>
    <property type="match status" value="1"/>
</dbReference>
<dbReference type="Proteomes" id="UP000265515">
    <property type="component" value="Unassembled WGS sequence"/>
</dbReference>
<feature type="region of interest" description="Disordered" evidence="1">
    <location>
        <begin position="317"/>
        <end position="342"/>
    </location>
</feature>
<feature type="region of interest" description="Disordered" evidence="1">
    <location>
        <begin position="517"/>
        <end position="536"/>
    </location>
</feature>
<dbReference type="InterPro" id="IPR043128">
    <property type="entry name" value="Rev_trsase/Diguanyl_cyclase"/>
</dbReference>
<accession>A0A388M763</accession>
<evidence type="ECO:0000259" key="2">
    <source>
        <dbReference type="PROSITE" id="PS50878"/>
    </source>
</evidence>
<dbReference type="InterPro" id="IPR000477">
    <property type="entry name" value="RT_dom"/>
</dbReference>
<dbReference type="InterPro" id="IPR018962">
    <property type="entry name" value="DUF1995"/>
</dbReference>